<reference evidence="1 2" key="1">
    <citation type="journal article" date="2022" name="DNA Res.">
        <title>Chromosomal-level genome assembly of the orchid tree Bauhinia variegata (Leguminosae; Cercidoideae) supports the allotetraploid origin hypothesis of Bauhinia.</title>
        <authorList>
            <person name="Zhong Y."/>
            <person name="Chen Y."/>
            <person name="Zheng D."/>
            <person name="Pang J."/>
            <person name="Liu Y."/>
            <person name="Luo S."/>
            <person name="Meng S."/>
            <person name="Qian L."/>
            <person name="Wei D."/>
            <person name="Dai S."/>
            <person name="Zhou R."/>
        </authorList>
    </citation>
    <scope>NUCLEOTIDE SEQUENCE [LARGE SCALE GENOMIC DNA]</scope>
    <source>
        <strain evidence="1">BV-YZ2020</strain>
    </source>
</reference>
<proteinExistence type="predicted"/>
<protein>
    <submittedName>
        <fullName evidence="1">Uncharacterized protein</fullName>
    </submittedName>
</protein>
<dbReference type="EMBL" id="CM039428">
    <property type="protein sequence ID" value="KAI4351089.1"/>
    <property type="molecule type" value="Genomic_DNA"/>
</dbReference>
<organism evidence="1 2">
    <name type="scientific">Bauhinia variegata</name>
    <name type="common">Purple orchid tree</name>
    <name type="synonym">Phanera variegata</name>
    <dbReference type="NCBI Taxonomy" id="167791"/>
    <lineage>
        <taxon>Eukaryota</taxon>
        <taxon>Viridiplantae</taxon>
        <taxon>Streptophyta</taxon>
        <taxon>Embryophyta</taxon>
        <taxon>Tracheophyta</taxon>
        <taxon>Spermatophyta</taxon>
        <taxon>Magnoliopsida</taxon>
        <taxon>eudicotyledons</taxon>
        <taxon>Gunneridae</taxon>
        <taxon>Pentapetalae</taxon>
        <taxon>rosids</taxon>
        <taxon>fabids</taxon>
        <taxon>Fabales</taxon>
        <taxon>Fabaceae</taxon>
        <taxon>Cercidoideae</taxon>
        <taxon>Cercideae</taxon>
        <taxon>Bauhiniinae</taxon>
        <taxon>Bauhinia</taxon>
    </lineage>
</organism>
<keyword evidence="2" id="KW-1185">Reference proteome</keyword>
<accession>A0ACB9PQF8</accession>
<evidence type="ECO:0000313" key="2">
    <source>
        <dbReference type="Proteomes" id="UP000828941"/>
    </source>
</evidence>
<name>A0ACB9PQF8_BAUVA</name>
<gene>
    <name evidence="1" type="ORF">L6164_005475</name>
</gene>
<comment type="caution">
    <text evidence="1">The sequence shown here is derived from an EMBL/GenBank/DDBJ whole genome shotgun (WGS) entry which is preliminary data.</text>
</comment>
<dbReference type="Proteomes" id="UP000828941">
    <property type="component" value="Chromosome 3"/>
</dbReference>
<sequence length="469" mass="54159">MNSNAERNKQTFKNIDEEDFISSLSDDILSHILNFLPTKDAVRTSILAMSWRNKWRLITSIDLHDFLTELDREETEIERAHSFIVSVNKVLKHMSNSTICKFGLHLQERTYDPRDLVVLFYDVLKREVQELEIDYQNDIPAFPTSVFNCTSLKKLVLDMDYCTMRVQSSIFLPNLQALSFGGIQLLVEDDLFPHSMELVLSFPMLKTFEAYRCDWSNVKDMSINAPMLETFTMDHSCFKFEHLDDEVEFFAIKINAPHLRVFSYHFISDEDIIFSNGSSIQKAHIGLSLMCELEELFDELSIKTGQLLEAVKSVEFLELGFDQFQVMTGSDLMDSVDDNLNNLPIFERLLRLKLELPRCLASQNILLNLIQRSPILQTLFINFSMTEFDDDLSFVEEVPHCFLNTLEEVVITVPEVDAIIITLAKYVLQHSRVLKIMTISLQEPNMIDFVNQMLLSSPKASNCVTIRVI</sequence>
<evidence type="ECO:0000313" key="1">
    <source>
        <dbReference type="EMBL" id="KAI4351089.1"/>
    </source>
</evidence>